<organism evidence="2 3">
    <name type="scientific">Dictyobacter arantiisoli</name>
    <dbReference type="NCBI Taxonomy" id="2014874"/>
    <lineage>
        <taxon>Bacteria</taxon>
        <taxon>Bacillati</taxon>
        <taxon>Chloroflexota</taxon>
        <taxon>Ktedonobacteria</taxon>
        <taxon>Ktedonobacterales</taxon>
        <taxon>Dictyobacteraceae</taxon>
        <taxon>Dictyobacter</taxon>
    </lineage>
</organism>
<keyword evidence="1" id="KW-0732">Signal</keyword>
<feature type="signal peptide" evidence="1">
    <location>
        <begin position="1"/>
        <end position="35"/>
    </location>
</feature>
<proteinExistence type="predicted"/>
<feature type="chain" id="PRO_5022782360" description="WxL domain-containing protein" evidence="1">
    <location>
        <begin position="36"/>
        <end position="207"/>
    </location>
</feature>
<dbReference type="Proteomes" id="UP000322530">
    <property type="component" value="Unassembled WGS sequence"/>
</dbReference>
<evidence type="ECO:0008006" key="4">
    <source>
        <dbReference type="Google" id="ProtNLM"/>
    </source>
</evidence>
<accession>A0A5A5TEF4</accession>
<comment type="caution">
    <text evidence="2">The sequence shown here is derived from an EMBL/GenBank/DDBJ whole genome shotgun (WGS) entry which is preliminary data.</text>
</comment>
<keyword evidence="3" id="KW-1185">Reference proteome</keyword>
<sequence>MKCHALKMCALKVGISLLFVGTMAITTLAGQSAFAAPCAGLGTTFDTTCSVHLSTYFPAGALAFSSDANATMPTNGSIAGTNLFQFDTTVFDDRGSASGWKMQAASTGLVSPATGSPAIPLSLTGITPGTASGASCGNTGPSFDGTVTTPLTATASTYVRLTPSNTTAFHCSDPFTSLGSYIISAGSPAGTYQGDITLTLVNTATGA</sequence>
<protein>
    <recommendedName>
        <fullName evidence="4">WxL domain-containing protein</fullName>
    </recommendedName>
</protein>
<evidence type="ECO:0000313" key="3">
    <source>
        <dbReference type="Proteomes" id="UP000322530"/>
    </source>
</evidence>
<dbReference type="AlphaFoldDB" id="A0A5A5TEF4"/>
<reference evidence="2 3" key="1">
    <citation type="submission" date="2019-01" db="EMBL/GenBank/DDBJ databases">
        <title>Draft genome sequence of Dictyobacter sp. Uno17.</title>
        <authorList>
            <person name="Wang C.M."/>
            <person name="Zheng Y."/>
            <person name="Sakai Y."/>
            <person name="Abe K."/>
            <person name="Yokota A."/>
            <person name="Yabe S."/>
        </authorList>
    </citation>
    <scope>NUCLEOTIDE SEQUENCE [LARGE SCALE GENOMIC DNA]</scope>
    <source>
        <strain evidence="2 3">Uno17</strain>
    </source>
</reference>
<name>A0A5A5TEF4_9CHLR</name>
<dbReference type="RefSeq" id="WP_149402460.1">
    <property type="nucleotide sequence ID" value="NZ_BIXY01000045.1"/>
</dbReference>
<evidence type="ECO:0000256" key="1">
    <source>
        <dbReference type="SAM" id="SignalP"/>
    </source>
</evidence>
<gene>
    <name evidence="2" type="ORF">KDI_30900</name>
</gene>
<evidence type="ECO:0000313" key="2">
    <source>
        <dbReference type="EMBL" id="GCF09526.1"/>
    </source>
</evidence>
<dbReference type="EMBL" id="BIXY01000045">
    <property type="protein sequence ID" value="GCF09526.1"/>
    <property type="molecule type" value="Genomic_DNA"/>
</dbReference>